<feature type="compositionally biased region" description="Acidic residues" evidence="1">
    <location>
        <begin position="1504"/>
        <end position="1517"/>
    </location>
</feature>
<name>A0A9P7Y1G7_9FUNG</name>
<comment type="caution">
    <text evidence="3">The sequence shown here is derived from an EMBL/GenBank/DDBJ whole genome shotgun (WGS) entry which is preliminary data.</text>
</comment>
<feature type="compositionally biased region" description="Low complexity" evidence="1">
    <location>
        <begin position="72"/>
        <end position="84"/>
    </location>
</feature>
<feature type="region of interest" description="Disordered" evidence="1">
    <location>
        <begin position="1314"/>
        <end position="1436"/>
    </location>
</feature>
<feature type="compositionally biased region" description="Low complexity" evidence="1">
    <location>
        <begin position="163"/>
        <end position="172"/>
    </location>
</feature>
<feature type="region of interest" description="Disordered" evidence="1">
    <location>
        <begin position="448"/>
        <end position="502"/>
    </location>
</feature>
<feature type="compositionally biased region" description="Polar residues" evidence="1">
    <location>
        <begin position="769"/>
        <end position="782"/>
    </location>
</feature>
<dbReference type="Proteomes" id="UP000707451">
    <property type="component" value="Unassembled WGS sequence"/>
</dbReference>
<feature type="region of interest" description="Disordered" evidence="1">
    <location>
        <begin position="1476"/>
        <end position="1547"/>
    </location>
</feature>
<evidence type="ECO:0000313" key="4">
    <source>
        <dbReference type="Proteomes" id="UP000707451"/>
    </source>
</evidence>
<feature type="compositionally biased region" description="Polar residues" evidence="1">
    <location>
        <begin position="243"/>
        <end position="254"/>
    </location>
</feature>
<dbReference type="EMBL" id="JAHRHY010000003">
    <property type="protein sequence ID" value="KAG9071195.1"/>
    <property type="molecule type" value="Genomic_DNA"/>
</dbReference>
<reference evidence="3" key="1">
    <citation type="submission" date="2021-06" db="EMBL/GenBank/DDBJ databases">
        <title>Genome Sequence of Mortierella hyaline Strain SCG-10, a Cold-Adapted, Nitrate-Reducing Fungus Isolated from Soil in Minnesota, USA.</title>
        <authorList>
            <person name="Aldossari N."/>
        </authorList>
    </citation>
    <scope>NUCLEOTIDE SEQUENCE</scope>
    <source>
        <strain evidence="3">SCG-10</strain>
    </source>
</reference>
<proteinExistence type="predicted"/>
<feature type="compositionally biased region" description="Polar residues" evidence="1">
    <location>
        <begin position="362"/>
        <end position="373"/>
    </location>
</feature>
<feature type="compositionally biased region" description="Basic residues" evidence="1">
    <location>
        <begin position="409"/>
        <end position="420"/>
    </location>
</feature>
<accession>A0A9P7Y1G7</accession>
<feature type="compositionally biased region" description="Low complexity" evidence="1">
    <location>
        <begin position="1314"/>
        <end position="1337"/>
    </location>
</feature>
<feature type="compositionally biased region" description="Low complexity" evidence="1">
    <location>
        <begin position="788"/>
        <end position="804"/>
    </location>
</feature>
<feature type="compositionally biased region" description="Polar residues" evidence="1">
    <location>
        <begin position="537"/>
        <end position="561"/>
    </location>
</feature>
<feature type="compositionally biased region" description="Polar residues" evidence="1">
    <location>
        <begin position="100"/>
        <end position="118"/>
    </location>
</feature>
<dbReference type="SUPFAM" id="SSF53335">
    <property type="entry name" value="S-adenosyl-L-methionine-dependent methyltransferases"/>
    <property type="match status" value="1"/>
</dbReference>
<feature type="region of interest" description="Disordered" evidence="1">
    <location>
        <begin position="758"/>
        <end position="812"/>
    </location>
</feature>
<feature type="compositionally biased region" description="Polar residues" evidence="1">
    <location>
        <begin position="1367"/>
        <end position="1383"/>
    </location>
</feature>
<keyword evidence="4" id="KW-1185">Reference proteome</keyword>
<sequence>MGSAPSKNKKKNRYSSQSLTRKSKKTTSNNNNTDNTDSPTATPGDGRPRVLSEASVLPQIPAQWGSSSSNNQIQHDQQQQQPPLKQKEQRALEESVYYSPMNNHDNQDLYQGQGHTKSTTTTTTTNNINNNNNNNNNDGRTSPRISGGNVSPTGNTIRPRTNSSGLSSFSFLKSRKSSSSPRHRQVSEKDHHYSHRVIDISSPIIESRIMMGAGNYSRDPTFAAISTEQPVPPRKNHLRRSLEASQFEQQTNTYVEPPKPNAGAYRAPVPSLPSSPAQPQQSSTFMASPSLPSPFDSPAVGYYPPPPALTSSSVQDPHSLWKETTLRNANNAANAAAFVSATAAEGRKSEPAANRLSRSESIHSQNSRASSTFSSSGNNHNKNKGKPISGPTFATSLSPSPSNASQSSFKHRDHHHHRNSKTNIAHSDGNAESSRLNSNQVRHYLHSQQIETSSTSDSENASTLSLPGSRYLGDNHSFRSRADDDDVGGGARNNNNTSILSDRRHASEISLAGSPVSAMATGVNTPSLAGGVRTPNDRQSQYSSPRHSTSSSFDAKRTSSPLAFPVDGSTAATATAAAATPGDRPVSPKRHPAHTLSTRTANSSARESMVSVSTANYRWMEGLDIESGVQDAIHRDSALLLFPSPTTSDPSSLGKATPAPSPTTAPTTTTSSPTVPARPPAGAEPIFNPEQMAQHSLEQQAQQHALLKYFFKGNYHAPLNKAELGSVLDVGCGAGLWMRDMALEFPLTEIHGVDAVVPTRKRRPRVPPNSLNPKTGSPNATPFGSKHSSPQGTPTSSVSGSSSSIDPSMKVPPAMLDSMPNNCFFHKADTTRGLPFPDNTFDFCRVRLVLWGYNLNSFPDMLSELVRVTKKGGWIEFVDMDPCIKKANETGTRINEWIKTGLIHGNLDPDLVKTLPKFLREYCDATRDAAIAETDPETHRESQYRTGSCILPTEPYGLDRLTVSKISLPFGSWGGKIGELWQQCFITFLHELEPLIMDATLSGLVMDQYHRQFQQEMQHRFAEAAAASEESEAGTSATDPSKSKERVTSFDQRLCTHLAWTNLIDQLVKDATISPISLTNPASKAMPYSHDNFLSSVKEVRSYNDFYIAYAQKVDIVELKQQLLLSQLEQEILSPNLNMASVSTFPSLGAAAAYNRAVNNLQKLEGATGGGFLTAAAAATVKSDNAGESDREPVDRQSDTSHIMANTLIQKASTPSLRQQFLGSRSASDPGSPSPKAYSTPDTGHGEKEKDNDEEVEEVGMIAPTARKMNQYGLVASLTQGALESFNQSDGQDPAVAVAVTATPPTPTSVAALSIRSSSRNSIRNNSISAGSGSGSATGPTVSASPNAGNGLHSPRIGYGGLRRQESSNSNGGLHSPQAQSATAVVDGGEDEGDGDPEAQRQDYFPHAPVTPPADHSSMYHQQQYHHHYQQQMNSVKRKSSLLSTVVTPSALAATTTIAAVPVVATVVGDGGASATNLPLHSEGDEGAAQQKEPDTVETLDVGPDGDDDDDDDDGEGSEILIALQDDDDIQDPGDPDPNVEVEPGAEGTIEIINRVSNPDLGSNHDRYQCPAEPVIKPVQEVDADADVESFVETPLGHLTPVEGGDDDDGFDSDEVVFVMMAPPGPLAPDSGPLPMHVAVPASDPGPKAPTSSLSKAASVPVPE</sequence>
<feature type="compositionally biased region" description="Low complexity" evidence="1">
    <location>
        <begin position="268"/>
        <end position="283"/>
    </location>
</feature>
<feature type="region of interest" description="Disordered" evidence="1">
    <location>
        <begin position="343"/>
        <end position="436"/>
    </location>
</feature>
<feature type="region of interest" description="Disordered" evidence="1">
    <location>
        <begin position="297"/>
        <end position="316"/>
    </location>
</feature>
<feature type="region of interest" description="Disordered" evidence="1">
    <location>
        <begin position="1"/>
        <end position="194"/>
    </location>
</feature>
<dbReference type="PANTHER" id="PTHR43591">
    <property type="entry name" value="METHYLTRANSFERASE"/>
    <property type="match status" value="1"/>
</dbReference>
<evidence type="ECO:0000313" key="3">
    <source>
        <dbReference type="EMBL" id="KAG9071195.1"/>
    </source>
</evidence>
<feature type="region of interest" description="Disordered" evidence="1">
    <location>
        <begin position="227"/>
        <end position="291"/>
    </location>
</feature>
<organism evidence="3 4">
    <name type="scientific">Linnemannia hyalina</name>
    <dbReference type="NCBI Taxonomy" id="64524"/>
    <lineage>
        <taxon>Eukaryota</taxon>
        <taxon>Fungi</taxon>
        <taxon>Fungi incertae sedis</taxon>
        <taxon>Mucoromycota</taxon>
        <taxon>Mortierellomycotina</taxon>
        <taxon>Mortierellomycetes</taxon>
        <taxon>Mortierellales</taxon>
        <taxon>Mortierellaceae</taxon>
        <taxon>Linnemannia</taxon>
    </lineage>
</organism>
<feature type="region of interest" description="Disordered" evidence="1">
    <location>
        <begin position="1024"/>
        <end position="1045"/>
    </location>
</feature>
<feature type="compositionally biased region" description="Polar residues" evidence="1">
    <location>
        <begin position="1338"/>
        <end position="1348"/>
    </location>
</feature>
<feature type="region of interest" description="Disordered" evidence="1">
    <location>
        <begin position="1622"/>
        <end position="1664"/>
    </location>
</feature>
<dbReference type="Gene3D" id="3.40.50.150">
    <property type="entry name" value="Vaccinia Virus protein VP39"/>
    <property type="match status" value="1"/>
</dbReference>
<dbReference type="InterPro" id="IPR029063">
    <property type="entry name" value="SAM-dependent_MTases_sf"/>
</dbReference>
<evidence type="ECO:0000259" key="2">
    <source>
        <dbReference type="Pfam" id="PF08241"/>
    </source>
</evidence>
<feature type="compositionally biased region" description="Basic residues" evidence="1">
    <location>
        <begin position="173"/>
        <end position="184"/>
    </location>
</feature>
<dbReference type="InterPro" id="IPR013216">
    <property type="entry name" value="Methyltransf_11"/>
</dbReference>
<evidence type="ECO:0000256" key="1">
    <source>
        <dbReference type="SAM" id="MobiDB-lite"/>
    </source>
</evidence>
<feature type="region of interest" description="Disordered" evidence="1">
    <location>
        <begin position="643"/>
        <end position="686"/>
    </location>
</feature>
<feature type="compositionally biased region" description="Low complexity" evidence="1">
    <location>
        <begin position="15"/>
        <end position="36"/>
    </location>
</feature>
<feature type="compositionally biased region" description="Polar residues" evidence="1">
    <location>
        <begin position="448"/>
        <end position="466"/>
    </location>
</feature>
<feature type="compositionally biased region" description="Acidic residues" evidence="1">
    <location>
        <begin position="1388"/>
        <end position="1397"/>
    </location>
</feature>
<gene>
    <name evidence="3" type="ORF">KI688_008740</name>
</gene>
<feature type="domain" description="Methyltransferase type 11" evidence="2">
    <location>
        <begin position="823"/>
        <end position="875"/>
    </location>
</feature>
<feature type="compositionally biased region" description="Low complexity" evidence="1">
    <location>
        <begin position="570"/>
        <end position="580"/>
    </location>
</feature>
<protein>
    <recommendedName>
        <fullName evidence="2">Methyltransferase type 11 domain-containing protein</fullName>
    </recommendedName>
</protein>
<feature type="compositionally biased region" description="Polar residues" evidence="1">
    <location>
        <begin position="138"/>
        <end position="162"/>
    </location>
</feature>
<feature type="compositionally biased region" description="Low complexity" evidence="1">
    <location>
        <begin position="119"/>
        <end position="137"/>
    </location>
</feature>
<feature type="compositionally biased region" description="Polar residues" evidence="1">
    <location>
        <begin position="1214"/>
        <end position="1231"/>
    </location>
</feature>
<feature type="region of interest" description="Disordered" evidence="1">
    <location>
        <begin position="1214"/>
        <end position="1256"/>
    </location>
</feature>
<feature type="compositionally biased region" description="Acidic residues" evidence="1">
    <location>
        <begin position="1525"/>
        <end position="1540"/>
    </location>
</feature>
<dbReference type="Pfam" id="PF08241">
    <property type="entry name" value="Methyltransf_11"/>
    <property type="match status" value="1"/>
</dbReference>
<feature type="compositionally biased region" description="Polar residues" evidence="1">
    <location>
        <begin position="421"/>
        <end position="436"/>
    </location>
</feature>
<feature type="compositionally biased region" description="Low complexity" evidence="1">
    <location>
        <begin position="396"/>
        <end position="408"/>
    </location>
</feature>
<dbReference type="OrthoDB" id="2013972at2759"/>
<feature type="region of interest" description="Disordered" evidence="1">
    <location>
        <begin position="517"/>
        <end position="607"/>
    </location>
</feature>
<dbReference type="PANTHER" id="PTHR43591:SF24">
    <property type="entry name" value="2-METHOXY-6-POLYPRENYL-1,4-BENZOQUINOL METHYLASE, MITOCHONDRIAL"/>
    <property type="match status" value="1"/>
</dbReference>
<dbReference type="CDD" id="cd02440">
    <property type="entry name" value="AdoMet_MTases"/>
    <property type="match status" value="1"/>
</dbReference>
<feature type="compositionally biased region" description="Low complexity" evidence="1">
    <location>
        <begin position="656"/>
        <end position="675"/>
    </location>
</feature>
<dbReference type="GO" id="GO:0008757">
    <property type="term" value="F:S-adenosylmethionine-dependent methyltransferase activity"/>
    <property type="evidence" value="ECO:0007669"/>
    <property type="project" value="InterPro"/>
</dbReference>
<feature type="compositionally biased region" description="Polar residues" evidence="1">
    <location>
        <begin position="595"/>
        <end position="607"/>
    </location>
</feature>